<proteinExistence type="predicted"/>
<keyword evidence="3" id="KW-1185">Reference proteome</keyword>
<feature type="compositionally biased region" description="Acidic residues" evidence="1">
    <location>
        <begin position="206"/>
        <end position="217"/>
    </location>
</feature>
<organism evidence="2 3">
    <name type="scientific">Orbilia ellipsospora</name>
    <dbReference type="NCBI Taxonomy" id="2528407"/>
    <lineage>
        <taxon>Eukaryota</taxon>
        <taxon>Fungi</taxon>
        <taxon>Dikarya</taxon>
        <taxon>Ascomycota</taxon>
        <taxon>Pezizomycotina</taxon>
        <taxon>Orbiliomycetes</taxon>
        <taxon>Orbiliales</taxon>
        <taxon>Orbiliaceae</taxon>
        <taxon>Orbilia</taxon>
    </lineage>
</organism>
<evidence type="ECO:0000256" key="1">
    <source>
        <dbReference type="SAM" id="MobiDB-lite"/>
    </source>
</evidence>
<feature type="region of interest" description="Disordered" evidence="1">
    <location>
        <begin position="201"/>
        <end position="236"/>
    </location>
</feature>
<evidence type="ECO:0000313" key="2">
    <source>
        <dbReference type="EMBL" id="KAK6539457.1"/>
    </source>
</evidence>
<evidence type="ECO:0000313" key="3">
    <source>
        <dbReference type="Proteomes" id="UP001365542"/>
    </source>
</evidence>
<name>A0AAV9XCU2_9PEZI</name>
<gene>
    <name evidence="2" type="ORF">TWF694_009681</name>
</gene>
<reference evidence="2 3" key="1">
    <citation type="submission" date="2019-10" db="EMBL/GenBank/DDBJ databases">
        <authorList>
            <person name="Palmer J.M."/>
        </authorList>
    </citation>
    <scope>NUCLEOTIDE SEQUENCE [LARGE SCALE GENOMIC DNA]</scope>
    <source>
        <strain evidence="2 3">TWF694</strain>
    </source>
</reference>
<sequence>MGFEKLMSQPDLNHSIKGIQTVSVSKETVNKTLQPIAFRQPFKVETVFTYTPPNINFSVKPEVNASPTDGEESDVFAFTEPTARFTAPVISKPTTKPFSDLRYIDDFPEEWQEDLPTGYIQRAGKLEPAHIKAAPDVTQKSIKVVGGWEVLTSFDPETSIDSFLVTEEEDENDKVDIGQFEVKENVTFRKDWNPVTDVELSKFAQEEEAPETEGETATDEKQEPAPAPELKKENQKHIREALTPLLSYPKIEALLPPKEGLIVFTRQVVA</sequence>
<dbReference type="EMBL" id="JAVHJO010000006">
    <property type="protein sequence ID" value="KAK6539457.1"/>
    <property type="molecule type" value="Genomic_DNA"/>
</dbReference>
<feature type="compositionally biased region" description="Basic and acidic residues" evidence="1">
    <location>
        <begin position="218"/>
        <end position="236"/>
    </location>
</feature>
<accession>A0AAV9XCU2</accession>
<dbReference type="AlphaFoldDB" id="A0AAV9XCU2"/>
<protein>
    <submittedName>
        <fullName evidence="2">Uncharacterized protein</fullName>
    </submittedName>
</protein>
<dbReference type="Proteomes" id="UP001365542">
    <property type="component" value="Unassembled WGS sequence"/>
</dbReference>
<comment type="caution">
    <text evidence="2">The sequence shown here is derived from an EMBL/GenBank/DDBJ whole genome shotgun (WGS) entry which is preliminary data.</text>
</comment>